<dbReference type="EMBL" id="JABBVZ010000047">
    <property type="protein sequence ID" value="NMP23325.1"/>
    <property type="molecule type" value="Genomic_DNA"/>
</dbReference>
<comment type="caution">
    <text evidence="2">The sequence shown here is derived from an EMBL/GenBank/DDBJ whole genome shotgun (WGS) entry which is preliminary data.</text>
</comment>
<dbReference type="RefSeq" id="WP_169100497.1">
    <property type="nucleotide sequence ID" value="NZ_JABBVZ010000047.1"/>
</dbReference>
<evidence type="ECO:0000313" key="3">
    <source>
        <dbReference type="Proteomes" id="UP000533476"/>
    </source>
</evidence>
<dbReference type="Proteomes" id="UP000533476">
    <property type="component" value="Unassembled WGS sequence"/>
</dbReference>
<protein>
    <submittedName>
        <fullName evidence="2">Uncharacterized protein</fullName>
    </submittedName>
</protein>
<organism evidence="2 3">
    <name type="scientific">Sulfobacillus harzensis</name>
    <dbReference type="NCBI Taxonomy" id="2729629"/>
    <lineage>
        <taxon>Bacteria</taxon>
        <taxon>Bacillati</taxon>
        <taxon>Bacillota</taxon>
        <taxon>Clostridia</taxon>
        <taxon>Eubacteriales</taxon>
        <taxon>Clostridiales Family XVII. Incertae Sedis</taxon>
        <taxon>Sulfobacillus</taxon>
    </lineage>
</organism>
<accession>A0A7Y0L6G5</accession>
<name>A0A7Y0L6G5_9FIRM</name>
<dbReference type="AlphaFoldDB" id="A0A7Y0L6G5"/>
<proteinExistence type="predicted"/>
<gene>
    <name evidence="2" type="ORF">HIJ39_13345</name>
</gene>
<evidence type="ECO:0000313" key="2">
    <source>
        <dbReference type="EMBL" id="NMP23325.1"/>
    </source>
</evidence>
<reference evidence="2 3" key="1">
    <citation type="submission" date="2020-04" db="EMBL/GenBank/DDBJ databases">
        <authorList>
            <person name="Zhang R."/>
            <person name="Schippers A."/>
        </authorList>
    </citation>
    <scope>NUCLEOTIDE SEQUENCE [LARGE SCALE GENOMIC DNA]</scope>
    <source>
        <strain evidence="2 3">DSM 109850</strain>
    </source>
</reference>
<keyword evidence="3" id="KW-1185">Reference proteome</keyword>
<sequence>MNTDPAAKTCMRIKSPWTPLPMAGRRGNKKRLWVAKASLRMSRNEADAQVEQMDQAMKREIE</sequence>
<evidence type="ECO:0000256" key="1">
    <source>
        <dbReference type="SAM" id="MobiDB-lite"/>
    </source>
</evidence>
<feature type="region of interest" description="Disordered" evidence="1">
    <location>
        <begin position="41"/>
        <end position="62"/>
    </location>
</feature>